<evidence type="ECO:0000313" key="8">
    <source>
        <dbReference type="Proteomes" id="UP001280121"/>
    </source>
</evidence>
<dbReference type="AlphaFoldDB" id="A0AAD9WLI8"/>
<dbReference type="PANTHER" id="PTHR48040">
    <property type="entry name" value="PLEIOTROPIC DRUG RESISTANCE PROTEIN 1-LIKE ISOFORM X1"/>
    <property type="match status" value="1"/>
</dbReference>
<feature type="transmembrane region" description="Helical" evidence="5">
    <location>
        <begin position="205"/>
        <end position="222"/>
    </location>
</feature>
<comment type="caution">
    <text evidence="7">The sequence shown here is derived from an EMBL/GenBank/DDBJ whole genome shotgun (WGS) entry which is preliminary data.</text>
</comment>
<evidence type="ECO:0000256" key="5">
    <source>
        <dbReference type="SAM" id="Phobius"/>
    </source>
</evidence>
<keyword evidence="2 5" id="KW-0812">Transmembrane</keyword>
<evidence type="ECO:0000259" key="6">
    <source>
        <dbReference type="Pfam" id="PF01061"/>
    </source>
</evidence>
<comment type="subcellular location">
    <subcellularLocation>
        <location evidence="1">Membrane</location>
        <topology evidence="1">Multi-pass membrane protein</topology>
    </subcellularLocation>
</comment>
<proteinExistence type="predicted"/>
<accession>A0AAD9WLI8</accession>
<evidence type="ECO:0000256" key="4">
    <source>
        <dbReference type="ARBA" id="ARBA00023136"/>
    </source>
</evidence>
<dbReference type="InterPro" id="IPR027417">
    <property type="entry name" value="P-loop_NTPase"/>
</dbReference>
<dbReference type="SUPFAM" id="SSF52540">
    <property type="entry name" value="P-loop containing nucleoside triphosphate hydrolases"/>
    <property type="match status" value="1"/>
</dbReference>
<sequence length="277" mass="31415">MTVEESVIFSAWLRLPAHIDIQTKSAFVQEVLQLIELDEIKDALVGIPGIRGISNEQRKRLTIAVELVSNPSIIFMDEPTTGLDARAAAIVMRVVKKIVQTKRTVVCTILQPSIDIYLKHSMRNDEQDLQAVIGAMYIFMQVVGVSNSSSVIPFISIERTIMYREKFAGMYSSLAYSFAQVVIEIPYSFLQAVFFFNYYIPSNKFLLVSTQSIFVFLHHVLFHARLQLLWDADCFIDPNLPSGFDVCKFLQHHVELICRIYLNGGYGLTGSARQHGR</sequence>
<keyword evidence="4 5" id="KW-0472">Membrane</keyword>
<dbReference type="Pfam" id="PF01061">
    <property type="entry name" value="ABC2_membrane"/>
    <property type="match status" value="1"/>
</dbReference>
<dbReference type="GO" id="GO:0140359">
    <property type="term" value="F:ABC-type transporter activity"/>
    <property type="evidence" value="ECO:0007669"/>
    <property type="project" value="InterPro"/>
</dbReference>
<evidence type="ECO:0000256" key="2">
    <source>
        <dbReference type="ARBA" id="ARBA00022692"/>
    </source>
</evidence>
<dbReference type="PANTHER" id="PTHR48040:SF18">
    <property type="entry name" value="PLEIOTROPIC DRUG RESISTANCE PROTEIN 3-LIKE ISOFORM X1"/>
    <property type="match status" value="1"/>
</dbReference>
<gene>
    <name evidence="7" type="ORF">Ddye_029262</name>
</gene>
<evidence type="ECO:0000313" key="7">
    <source>
        <dbReference type="EMBL" id="KAK2634470.1"/>
    </source>
</evidence>
<dbReference type="EMBL" id="JANJYI010000009">
    <property type="protein sequence ID" value="KAK2634470.1"/>
    <property type="molecule type" value="Genomic_DNA"/>
</dbReference>
<keyword evidence="8" id="KW-1185">Reference proteome</keyword>
<dbReference type="Gene3D" id="3.40.50.300">
    <property type="entry name" value="P-loop containing nucleotide triphosphate hydrolases"/>
    <property type="match status" value="1"/>
</dbReference>
<reference evidence="7" key="1">
    <citation type="journal article" date="2023" name="Plant J.">
        <title>Genome sequences and population genomics provide insights into the demographic history, inbreeding, and mutation load of two 'living fossil' tree species of Dipteronia.</title>
        <authorList>
            <person name="Feng Y."/>
            <person name="Comes H.P."/>
            <person name="Chen J."/>
            <person name="Zhu S."/>
            <person name="Lu R."/>
            <person name="Zhang X."/>
            <person name="Li P."/>
            <person name="Qiu J."/>
            <person name="Olsen K.M."/>
            <person name="Qiu Y."/>
        </authorList>
    </citation>
    <scope>NUCLEOTIDE SEQUENCE</scope>
    <source>
        <strain evidence="7">KIB01</strain>
    </source>
</reference>
<dbReference type="Proteomes" id="UP001280121">
    <property type="component" value="Unassembled WGS sequence"/>
</dbReference>
<organism evidence="7 8">
    <name type="scientific">Dipteronia dyeriana</name>
    <dbReference type="NCBI Taxonomy" id="168575"/>
    <lineage>
        <taxon>Eukaryota</taxon>
        <taxon>Viridiplantae</taxon>
        <taxon>Streptophyta</taxon>
        <taxon>Embryophyta</taxon>
        <taxon>Tracheophyta</taxon>
        <taxon>Spermatophyta</taxon>
        <taxon>Magnoliopsida</taxon>
        <taxon>eudicotyledons</taxon>
        <taxon>Gunneridae</taxon>
        <taxon>Pentapetalae</taxon>
        <taxon>rosids</taxon>
        <taxon>malvids</taxon>
        <taxon>Sapindales</taxon>
        <taxon>Sapindaceae</taxon>
        <taxon>Hippocastanoideae</taxon>
        <taxon>Acereae</taxon>
        <taxon>Dipteronia</taxon>
    </lineage>
</organism>
<keyword evidence="3 5" id="KW-1133">Transmembrane helix</keyword>
<feature type="transmembrane region" description="Helical" evidence="5">
    <location>
        <begin position="176"/>
        <end position="199"/>
    </location>
</feature>
<dbReference type="InterPro" id="IPR013525">
    <property type="entry name" value="ABC2_TM"/>
</dbReference>
<feature type="domain" description="ABC-2 type transporter transmembrane" evidence="6">
    <location>
        <begin position="89"/>
        <end position="197"/>
    </location>
</feature>
<dbReference type="GO" id="GO:0016020">
    <property type="term" value="C:membrane"/>
    <property type="evidence" value="ECO:0007669"/>
    <property type="project" value="UniProtKB-SubCell"/>
</dbReference>
<feature type="transmembrane region" description="Helical" evidence="5">
    <location>
        <begin position="131"/>
        <end position="155"/>
    </location>
</feature>
<evidence type="ECO:0000256" key="3">
    <source>
        <dbReference type="ARBA" id="ARBA00022989"/>
    </source>
</evidence>
<protein>
    <recommendedName>
        <fullName evidence="6">ABC-2 type transporter transmembrane domain-containing protein</fullName>
    </recommendedName>
</protein>
<evidence type="ECO:0000256" key="1">
    <source>
        <dbReference type="ARBA" id="ARBA00004141"/>
    </source>
</evidence>
<name>A0AAD9WLI8_9ROSI</name>